<evidence type="ECO:0000313" key="3">
    <source>
        <dbReference type="Proteomes" id="UP000229329"/>
    </source>
</evidence>
<name>A0A2M8S5T7_9PAST</name>
<reference evidence="2 3" key="1">
    <citation type="submission" date="2017-11" db="EMBL/GenBank/DDBJ databases">
        <title>Reclassification of Bisgaard taxon 7 as Conservatibacter flavescens gen. nov., sp. nov.</title>
        <authorList>
            <person name="Christensen H."/>
        </authorList>
    </citation>
    <scope>NUCLEOTIDE SEQUENCE [LARGE SCALE GENOMIC DNA]</scope>
    <source>
        <strain evidence="2 3">7_4</strain>
    </source>
</reference>
<comment type="caution">
    <text evidence="2">The sequence shown here is derived from an EMBL/GenBank/DDBJ whole genome shotgun (WGS) entry which is preliminary data.</text>
</comment>
<dbReference type="EMBL" id="PHHA01000002">
    <property type="protein sequence ID" value="PJG86509.1"/>
    <property type="molecule type" value="Genomic_DNA"/>
</dbReference>
<dbReference type="RefSeq" id="WP_100287784.1">
    <property type="nucleotide sequence ID" value="NZ_PHHA01000002.1"/>
</dbReference>
<evidence type="ECO:0000256" key="1">
    <source>
        <dbReference type="SAM" id="Phobius"/>
    </source>
</evidence>
<sequence length="69" mass="8116">MKIFQRYNPLKIARYVQMCFVGSFYINGIGFFEFQNGKIVCPKVKDLQRLGVMSEINRQIVKLQREALV</sequence>
<keyword evidence="3" id="KW-1185">Reference proteome</keyword>
<dbReference type="OrthoDB" id="5588896at2"/>
<dbReference type="InterPro" id="IPR009491">
    <property type="entry name" value="DUF1107"/>
</dbReference>
<evidence type="ECO:0008006" key="4">
    <source>
        <dbReference type="Google" id="ProtNLM"/>
    </source>
</evidence>
<organism evidence="2 3">
    <name type="scientific">Conservatibacter flavescens</name>
    <dbReference type="NCBI Taxonomy" id="28161"/>
    <lineage>
        <taxon>Bacteria</taxon>
        <taxon>Pseudomonadati</taxon>
        <taxon>Pseudomonadota</taxon>
        <taxon>Gammaproteobacteria</taxon>
        <taxon>Pasteurellales</taxon>
        <taxon>Pasteurellaceae</taxon>
        <taxon>Conservatibacter</taxon>
    </lineage>
</organism>
<gene>
    <name evidence="2" type="ORF">CVP05_01510</name>
</gene>
<keyword evidence="1" id="KW-1133">Transmembrane helix</keyword>
<evidence type="ECO:0000313" key="2">
    <source>
        <dbReference type="EMBL" id="PJG86509.1"/>
    </source>
</evidence>
<dbReference type="Pfam" id="PF06526">
    <property type="entry name" value="DUF1107"/>
    <property type="match status" value="1"/>
</dbReference>
<protein>
    <recommendedName>
        <fullName evidence="4">DUF1107 domain-containing protein</fullName>
    </recommendedName>
</protein>
<dbReference type="Proteomes" id="UP000229329">
    <property type="component" value="Unassembled WGS sequence"/>
</dbReference>
<dbReference type="Gene3D" id="3.30.1910.10">
    <property type="entry name" value="so0334 like domain"/>
    <property type="match status" value="1"/>
</dbReference>
<proteinExistence type="predicted"/>
<dbReference type="AlphaFoldDB" id="A0A2M8S5T7"/>
<accession>A0A2M8S5T7</accession>
<keyword evidence="1" id="KW-0472">Membrane</keyword>
<feature type="transmembrane region" description="Helical" evidence="1">
    <location>
        <begin position="12"/>
        <end position="32"/>
    </location>
</feature>
<keyword evidence="1" id="KW-0812">Transmembrane</keyword>